<comment type="caution">
    <text evidence="1">The sequence shown here is derived from an EMBL/GenBank/DDBJ whole genome shotgun (WGS) entry which is preliminary data.</text>
</comment>
<sequence>MSPVEQEVERISEVAASTNSLPICLEHGLHFNFSFMPHLRTSSVPRLPPRFPQQHNPAPLQCTVSFPPSLVIPILPWSRLSNQE</sequence>
<organism evidence="1 2">
    <name type="scientific">Hydnum rufescens UP504</name>
    <dbReference type="NCBI Taxonomy" id="1448309"/>
    <lineage>
        <taxon>Eukaryota</taxon>
        <taxon>Fungi</taxon>
        <taxon>Dikarya</taxon>
        <taxon>Basidiomycota</taxon>
        <taxon>Agaricomycotina</taxon>
        <taxon>Agaricomycetes</taxon>
        <taxon>Cantharellales</taxon>
        <taxon>Hydnaceae</taxon>
        <taxon>Hydnum</taxon>
    </lineage>
</organism>
<evidence type="ECO:0000313" key="1">
    <source>
        <dbReference type="EMBL" id="KAF9520093.1"/>
    </source>
</evidence>
<dbReference type="EMBL" id="MU128914">
    <property type="protein sequence ID" value="KAF9520093.1"/>
    <property type="molecule type" value="Genomic_DNA"/>
</dbReference>
<evidence type="ECO:0000313" key="2">
    <source>
        <dbReference type="Proteomes" id="UP000886523"/>
    </source>
</evidence>
<gene>
    <name evidence="1" type="ORF">BS47DRAFT_927528</name>
</gene>
<dbReference type="AlphaFoldDB" id="A0A9P6B974"/>
<accession>A0A9P6B974</accession>
<reference evidence="1" key="1">
    <citation type="journal article" date="2020" name="Nat. Commun.">
        <title>Large-scale genome sequencing of mycorrhizal fungi provides insights into the early evolution of symbiotic traits.</title>
        <authorList>
            <person name="Miyauchi S."/>
            <person name="Kiss E."/>
            <person name="Kuo A."/>
            <person name="Drula E."/>
            <person name="Kohler A."/>
            <person name="Sanchez-Garcia M."/>
            <person name="Morin E."/>
            <person name="Andreopoulos B."/>
            <person name="Barry K.W."/>
            <person name="Bonito G."/>
            <person name="Buee M."/>
            <person name="Carver A."/>
            <person name="Chen C."/>
            <person name="Cichocki N."/>
            <person name="Clum A."/>
            <person name="Culley D."/>
            <person name="Crous P.W."/>
            <person name="Fauchery L."/>
            <person name="Girlanda M."/>
            <person name="Hayes R.D."/>
            <person name="Keri Z."/>
            <person name="LaButti K."/>
            <person name="Lipzen A."/>
            <person name="Lombard V."/>
            <person name="Magnuson J."/>
            <person name="Maillard F."/>
            <person name="Murat C."/>
            <person name="Nolan M."/>
            <person name="Ohm R.A."/>
            <person name="Pangilinan J."/>
            <person name="Pereira M.F."/>
            <person name="Perotto S."/>
            <person name="Peter M."/>
            <person name="Pfister S."/>
            <person name="Riley R."/>
            <person name="Sitrit Y."/>
            <person name="Stielow J.B."/>
            <person name="Szollosi G."/>
            <person name="Zifcakova L."/>
            <person name="Stursova M."/>
            <person name="Spatafora J.W."/>
            <person name="Tedersoo L."/>
            <person name="Vaario L.M."/>
            <person name="Yamada A."/>
            <person name="Yan M."/>
            <person name="Wang P."/>
            <person name="Xu J."/>
            <person name="Bruns T."/>
            <person name="Baldrian P."/>
            <person name="Vilgalys R."/>
            <person name="Dunand C."/>
            <person name="Henrissat B."/>
            <person name="Grigoriev I.V."/>
            <person name="Hibbett D."/>
            <person name="Nagy L.G."/>
            <person name="Martin F.M."/>
        </authorList>
    </citation>
    <scope>NUCLEOTIDE SEQUENCE</scope>
    <source>
        <strain evidence="1">UP504</strain>
    </source>
</reference>
<name>A0A9P6B974_9AGAM</name>
<proteinExistence type="predicted"/>
<protein>
    <submittedName>
        <fullName evidence="1">Uncharacterized protein</fullName>
    </submittedName>
</protein>
<dbReference type="Proteomes" id="UP000886523">
    <property type="component" value="Unassembled WGS sequence"/>
</dbReference>
<keyword evidence="2" id="KW-1185">Reference proteome</keyword>